<dbReference type="EMBL" id="JH717907">
    <property type="protein sequence ID" value="EWZ31638.1"/>
    <property type="molecule type" value="Genomic_DNA"/>
</dbReference>
<organism evidence="1">
    <name type="scientific">Fusarium oxysporum Fo47</name>
    <dbReference type="NCBI Taxonomy" id="660027"/>
    <lineage>
        <taxon>Eukaryota</taxon>
        <taxon>Fungi</taxon>
        <taxon>Dikarya</taxon>
        <taxon>Ascomycota</taxon>
        <taxon>Pezizomycotina</taxon>
        <taxon>Sordariomycetes</taxon>
        <taxon>Hypocreomycetidae</taxon>
        <taxon>Hypocreales</taxon>
        <taxon>Nectriaceae</taxon>
        <taxon>Fusarium</taxon>
        <taxon>Fusarium oxysporum species complex</taxon>
    </lineage>
</organism>
<gene>
    <name evidence="1" type="ORF">FOZG_14761</name>
</gene>
<proteinExistence type="predicted"/>
<sequence>MKTRRRTSKDTFLRRIEMEKGSATNYWRRLDGLALTRCGLGRSSVDGYHSNKGRGADRSSRPTVAGFIHLVDEGIVNFQRQVLEVPIVRSTGGLVGIGKATERLAQTDSLGVIASV</sequence>
<dbReference type="HOGENOM" id="CLU_169126_0_0_1"/>
<reference evidence="1" key="1">
    <citation type="submission" date="2011-06" db="EMBL/GenBank/DDBJ databases">
        <title>The Genome Sequence of Fusarium oxysporum Fo47.</title>
        <authorList>
            <consortium name="The Broad Institute Genome Sequencing Platform"/>
            <person name="Ma L.-J."/>
            <person name="Gale L.R."/>
            <person name="Schwartz D.C."/>
            <person name="Zhou S."/>
            <person name="Corby-Kistler H."/>
            <person name="Young S.K."/>
            <person name="Zeng Q."/>
            <person name="Gargeya S."/>
            <person name="Fitzgerald M."/>
            <person name="Haas B."/>
            <person name="Abouelleil A."/>
            <person name="Alvarado L."/>
            <person name="Arachchi H.M."/>
            <person name="Berlin A."/>
            <person name="Brown A."/>
            <person name="Chapman S.B."/>
            <person name="Chen Z."/>
            <person name="Dunbar C."/>
            <person name="Freedman E."/>
            <person name="Gearin G."/>
            <person name="Gellesch M."/>
            <person name="Goldberg J."/>
            <person name="Griggs A."/>
            <person name="Gujja S."/>
            <person name="Heiman D."/>
            <person name="Howarth C."/>
            <person name="Larson L."/>
            <person name="Lui A."/>
            <person name="MacDonald P.J.P."/>
            <person name="Mehta T."/>
            <person name="Montmayeur A."/>
            <person name="Murphy C."/>
            <person name="Neiman D."/>
            <person name="Pearson M."/>
            <person name="Priest M."/>
            <person name="Roberts A."/>
            <person name="Saif S."/>
            <person name="Shea T."/>
            <person name="Shenoy N."/>
            <person name="Sisk P."/>
            <person name="Stolte C."/>
            <person name="Sykes S."/>
            <person name="Wortman J."/>
            <person name="Nusbaum C."/>
            <person name="Birren B."/>
        </authorList>
    </citation>
    <scope>NUCLEOTIDE SEQUENCE [LARGE SCALE GENOMIC DNA]</scope>
    <source>
        <strain evidence="1">Fo47</strain>
    </source>
</reference>
<dbReference type="VEuPathDB" id="FungiDB:FOZG_14761"/>
<protein>
    <submittedName>
        <fullName evidence="1">Uncharacterized protein</fullName>
    </submittedName>
</protein>
<reference evidence="1" key="2">
    <citation type="submission" date="2012-06" db="EMBL/GenBank/DDBJ databases">
        <title>Annotation of the Genome Sequence of Fusarium oxysporum Fo47.</title>
        <authorList>
            <consortium name="The Broad Institute Genomics Platform"/>
            <person name="Ma L.-J."/>
            <person name="Corby-Kistler H."/>
            <person name="Broz K."/>
            <person name="Gale L.R."/>
            <person name="Jonkers W."/>
            <person name="O'Donnell K."/>
            <person name="Ploetz R."/>
            <person name="Steinberg C."/>
            <person name="Schwartz D.C."/>
            <person name="VanEtten H."/>
            <person name="Zhou S."/>
            <person name="Young S.K."/>
            <person name="Zeng Q."/>
            <person name="Gargeya S."/>
            <person name="Fitzgerald M."/>
            <person name="Abouelleil A."/>
            <person name="Alvarado L."/>
            <person name="Chapman S.B."/>
            <person name="Gainer-Dewar J."/>
            <person name="Goldberg J."/>
            <person name="Griggs A."/>
            <person name="Gujja S."/>
            <person name="Hansen M."/>
            <person name="Howarth C."/>
            <person name="Imamovic A."/>
            <person name="Ireland A."/>
            <person name="Larimer J."/>
            <person name="McCowan C."/>
            <person name="Murphy C."/>
            <person name="Pearson M."/>
            <person name="Poon T.W."/>
            <person name="Priest M."/>
            <person name="Roberts A."/>
            <person name="Saif S."/>
            <person name="Shea T."/>
            <person name="Sykes S."/>
            <person name="Wortman J."/>
            <person name="Nusbaum C."/>
            <person name="Birren B."/>
        </authorList>
    </citation>
    <scope>NUCLEOTIDE SEQUENCE</scope>
    <source>
        <strain evidence="1">Fo47</strain>
    </source>
</reference>
<name>W9JQL5_FUSOX</name>
<dbReference type="AlphaFoldDB" id="W9JQL5"/>
<dbReference type="Proteomes" id="UP000030766">
    <property type="component" value="Unassembled WGS sequence"/>
</dbReference>
<accession>W9JQL5</accession>
<evidence type="ECO:0000313" key="1">
    <source>
        <dbReference type="EMBL" id="EWZ31638.1"/>
    </source>
</evidence>